<keyword evidence="1" id="KW-0812">Transmembrane</keyword>
<keyword evidence="3" id="KW-1185">Reference proteome</keyword>
<evidence type="ECO:0000313" key="2">
    <source>
        <dbReference type="EMBL" id="TKI57201.1"/>
    </source>
</evidence>
<comment type="caution">
    <text evidence="2">The sequence shown here is derived from an EMBL/GenBank/DDBJ whole genome shotgun (WGS) entry which is preliminary data.</text>
</comment>
<organism evidence="2 3">
    <name type="scientific">Brevibacillus antibioticus</name>
    <dbReference type="NCBI Taxonomy" id="2570228"/>
    <lineage>
        <taxon>Bacteria</taxon>
        <taxon>Bacillati</taxon>
        <taxon>Bacillota</taxon>
        <taxon>Bacilli</taxon>
        <taxon>Bacillales</taxon>
        <taxon>Paenibacillaceae</taxon>
        <taxon>Brevibacillus</taxon>
    </lineage>
</organism>
<evidence type="ECO:0000256" key="1">
    <source>
        <dbReference type="SAM" id="Phobius"/>
    </source>
</evidence>
<gene>
    <name evidence="2" type="ORF">E8L90_18020</name>
</gene>
<protein>
    <submittedName>
        <fullName evidence="2">Uncharacterized protein</fullName>
    </submittedName>
</protein>
<sequence length="64" mass="7140">MQYLANIILIFTLTFTVVNIFRAVNQYKKGNVSEKKKLVQTGLISLGITLIAIVFVTMFIVSSS</sequence>
<dbReference type="EMBL" id="SZNK01000001">
    <property type="protein sequence ID" value="TKI57201.1"/>
    <property type="molecule type" value="Genomic_DNA"/>
</dbReference>
<evidence type="ECO:0000313" key="3">
    <source>
        <dbReference type="Proteomes" id="UP000307841"/>
    </source>
</evidence>
<name>A0A4U2YCQ4_9BACL</name>
<proteinExistence type="predicted"/>
<keyword evidence="1" id="KW-1133">Transmembrane helix</keyword>
<accession>A0A4U2YCQ4</accession>
<keyword evidence="1" id="KW-0472">Membrane</keyword>
<dbReference type="Proteomes" id="UP000307841">
    <property type="component" value="Unassembled WGS sequence"/>
</dbReference>
<reference evidence="2 3" key="1">
    <citation type="submission" date="2019-04" db="EMBL/GenBank/DDBJ databases">
        <title>Whole genome sequencing of Brevibacillus sp. TGS2-1.</title>
        <authorList>
            <person name="Choi A."/>
        </authorList>
    </citation>
    <scope>NUCLEOTIDE SEQUENCE [LARGE SCALE GENOMIC DNA]</scope>
    <source>
        <strain evidence="2 3">TGS2-1</strain>
    </source>
</reference>
<feature type="transmembrane region" description="Helical" evidence="1">
    <location>
        <begin position="6"/>
        <end position="25"/>
    </location>
</feature>
<feature type="transmembrane region" description="Helical" evidence="1">
    <location>
        <begin position="37"/>
        <end position="61"/>
    </location>
</feature>
<dbReference type="AlphaFoldDB" id="A0A4U2YCQ4"/>